<dbReference type="Pfam" id="PF05063">
    <property type="entry name" value="MT-A70"/>
    <property type="match status" value="1"/>
</dbReference>
<dbReference type="SUPFAM" id="SSF53335">
    <property type="entry name" value="S-adenosyl-L-methionine-dependent methyltransferases"/>
    <property type="match status" value="1"/>
</dbReference>
<evidence type="ECO:0000313" key="4">
    <source>
        <dbReference type="EMBL" id="WFD21652.1"/>
    </source>
</evidence>
<dbReference type="PANTHER" id="PTHR13107:SF0">
    <property type="entry name" value="N6-ADENOSINE-METHYLTRANSFERASE NON-CATALYTIC SUBUNIT"/>
    <property type="match status" value="1"/>
</dbReference>
<evidence type="ECO:0000256" key="2">
    <source>
        <dbReference type="ARBA" id="ARBA00023242"/>
    </source>
</evidence>
<dbReference type="GO" id="GO:0005634">
    <property type="term" value="C:nucleus"/>
    <property type="evidence" value="ECO:0007669"/>
    <property type="project" value="UniProtKB-SubCell"/>
</dbReference>
<dbReference type="InterPro" id="IPR007757">
    <property type="entry name" value="MT-A70-like"/>
</dbReference>
<reference evidence="4" key="1">
    <citation type="submission" date="2023-03" db="EMBL/GenBank/DDBJ databases">
        <title>Mating type loci evolution in Malassezia.</title>
        <authorList>
            <person name="Coelho M.A."/>
        </authorList>
    </citation>
    <scope>NUCLEOTIDE SEQUENCE</scope>
    <source>
        <strain evidence="4">CBS 12830</strain>
    </source>
</reference>
<gene>
    <name evidence="4" type="primary">KAR4</name>
    <name evidence="4" type="ORF">MEQU1_000307</name>
</gene>
<dbReference type="InterPro" id="IPR045123">
    <property type="entry name" value="METTL14-like"/>
</dbReference>
<evidence type="ECO:0000313" key="5">
    <source>
        <dbReference type="Proteomes" id="UP001214415"/>
    </source>
</evidence>
<evidence type="ECO:0000256" key="3">
    <source>
        <dbReference type="PROSITE-ProRule" id="PRU00489"/>
    </source>
</evidence>
<keyword evidence="4" id="KW-0489">Methyltransferase</keyword>
<dbReference type="Proteomes" id="UP001214415">
    <property type="component" value="Chromosome 1"/>
</dbReference>
<dbReference type="PROSITE" id="PS51143">
    <property type="entry name" value="MT_A70"/>
    <property type="match status" value="1"/>
</dbReference>
<dbReference type="EC" id="2.1.1.62" evidence="4"/>
<dbReference type="GO" id="GO:0036396">
    <property type="term" value="C:RNA N6-methyladenosine methyltransferase complex"/>
    <property type="evidence" value="ECO:0007669"/>
    <property type="project" value="UniProtKB-ARBA"/>
</dbReference>
<organism evidence="4 5">
    <name type="scientific">Malassezia equina</name>
    <dbReference type="NCBI Taxonomy" id="1381935"/>
    <lineage>
        <taxon>Eukaryota</taxon>
        <taxon>Fungi</taxon>
        <taxon>Dikarya</taxon>
        <taxon>Basidiomycota</taxon>
        <taxon>Ustilaginomycotina</taxon>
        <taxon>Malasseziomycetes</taxon>
        <taxon>Malasseziales</taxon>
        <taxon>Malasseziaceae</taxon>
        <taxon>Malassezia</taxon>
    </lineage>
</organism>
<dbReference type="GO" id="GO:0003729">
    <property type="term" value="F:mRNA binding"/>
    <property type="evidence" value="ECO:0007669"/>
    <property type="project" value="TreeGrafter"/>
</dbReference>
<dbReference type="GO" id="GO:0016422">
    <property type="term" value="F:mRNA (2'-O-methyladenosine-N6-)-methyltransferase activity"/>
    <property type="evidence" value="ECO:0007669"/>
    <property type="project" value="UniProtKB-EC"/>
</dbReference>
<comment type="similarity">
    <text evidence="3">Belongs to the MT-A70-like family.</text>
</comment>
<dbReference type="PROSITE" id="PS51592">
    <property type="entry name" value="SAM_MTA70L_2"/>
    <property type="match status" value="1"/>
</dbReference>
<keyword evidence="5" id="KW-1185">Reference proteome</keyword>
<evidence type="ECO:0000256" key="1">
    <source>
        <dbReference type="ARBA" id="ARBA00004123"/>
    </source>
</evidence>
<sequence length="437" mass="47904">MATATERAAWRAQVRARHAPALANVPASSCTAARAHKRWVLVEQAEETSDDSAKASSSLGLNFDADDQTVRNDYSAFFVDSGLEVPPGAWIQNPGMMTRFAEHPKLRHLLDLKAQLVDAAAIPPTYLRADLRAWLPAPTPPNLGVLETLRYDVILVDPPLASYAWAAPHEAHACWTWDEIGALPVPQLASRDSFVFLWVGDGAHDGLERGREVLHRWGYRRCEDIVWVQSTPQSARIAPSDTPLLAPSVQHCLMGIRGTVVRSSDAFFVHCNIDTDVIVWPGEPTQPGGPISPVPKPPELYEVIERFCLGTRRLELFGTNRNIRRGWLTIGAEVGEPGVPPGAVPMDPAQYLSYFVLDPPQCPLAYRHNVVPYSPLCEKLRPRTPPGRRSEPGAPLLLRQLLGQGAGGRATVSVPSGDERFSGAQAKVRKYGSVAER</sequence>
<dbReference type="AlphaFoldDB" id="A0AAF0IY19"/>
<comment type="subcellular location">
    <subcellularLocation>
        <location evidence="1">Nucleus</location>
    </subcellularLocation>
</comment>
<proteinExistence type="inferred from homology"/>
<dbReference type="EMBL" id="CP119900">
    <property type="protein sequence ID" value="WFD21652.1"/>
    <property type="molecule type" value="Genomic_DNA"/>
</dbReference>
<protein>
    <submittedName>
        <fullName evidence="4">mRNA (2'-O-methyladenosine-N(6)-)-methyltransferase</fullName>
        <ecNumber evidence="4">2.1.1.62</ecNumber>
    </submittedName>
</protein>
<name>A0AAF0IY19_9BASI</name>
<keyword evidence="4" id="KW-0808">Transferase</keyword>
<dbReference type="InterPro" id="IPR029063">
    <property type="entry name" value="SAM-dependent_MTases_sf"/>
</dbReference>
<dbReference type="GO" id="GO:0032259">
    <property type="term" value="P:methylation"/>
    <property type="evidence" value="ECO:0007669"/>
    <property type="project" value="UniProtKB-KW"/>
</dbReference>
<dbReference type="PANTHER" id="PTHR13107">
    <property type="entry name" value="N6-ADENOSINE-METHYLTRANSFERASE NON-CATALYTIC SUBUNIT"/>
    <property type="match status" value="1"/>
</dbReference>
<accession>A0AAF0IY19</accession>
<keyword evidence="2" id="KW-0539">Nucleus</keyword>